<dbReference type="EMBL" id="CP070968">
    <property type="protein sequence ID" value="QSF54704.1"/>
    <property type="molecule type" value="Genomic_DNA"/>
</dbReference>
<evidence type="ECO:0008006" key="3">
    <source>
        <dbReference type="Google" id="ProtNLM"/>
    </source>
</evidence>
<evidence type="ECO:0000313" key="2">
    <source>
        <dbReference type="Proteomes" id="UP000662957"/>
    </source>
</evidence>
<proteinExistence type="predicted"/>
<protein>
    <recommendedName>
        <fullName evidence="3">Peptidase M10 serralysin C-terminal domain-containing protein</fullName>
    </recommendedName>
</protein>
<organism evidence="1 2">
    <name type="scientific">Brevundimonas fontaquae</name>
    <dbReference type="NCBI Taxonomy" id="2813778"/>
    <lineage>
        <taxon>Bacteria</taxon>
        <taxon>Pseudomonadati</taxon>
        <taxon>Pseudomonadota</taxon>
        <taxon>Alphaproteobacteria</taxon>
        <taxon>Caulobacterales</taxon>
        <taxon>Caulobacteraceae</taxon>
        <taxon>Brevundimonas</taxon>
    </lineage>
</organism>
<sequence>MSRRRPQMLARSVLMGSARHGGAGGNVSVHDGVDDVIIGGGADAMFGGVGADIFRYLMTDDST</sequence>
<gene>
    <name evidence="1" type="ORF">JX001_02455</name>
</gene>
<dbReference type="Proteomes" id="UP000662957">
    <property type="component" value="Chromosome"/>
</dbReference>
<keyword evidence="2" id="KW-1185">Reference proteome</keyword>
<name>A0ABX7LRC6_9CAUL</name>
<dbReference type="RefSeq" id="WP_205682142.1">
    <property type="nucleotide sequence ID" value="NZ_CP070968.1"/>
</dbReference>
<evidence type="ECO:0000313" key="1">
    <source>
        <dbReference type="EMBL" id="QSF54704.1"/>
    </source>
</evidence>
<reference evidence="1 2" key="1">
    <citation type="submission" date="2021-02" db="EMBL/GenBank/DDBJ databases">
        <title>Brevundimonas sp. CS1 genome sequence.</title>
        <authorList>
            <person name="Lee K."/>
            <person name="Choi Y.-J."/>
            <person name="Son H.-R."/>
        </authorList>
    </citation>
    <scope>NUCLEOTIDE SEQUENCE [LARGE SCALE GENOMIC DNA]</scope>
    <source>
        <strain evidence="1 2">CS1</strain>
    </source>
</reference>
<accession>A0ABX7LRC6</accession>